<dbReference type="EMBL" id="JAOPGA020000539">
    <property type="protein sequence ID" value="KAL0479353.1"/>
    <property type="molecule type" value="Genomic_DNA"/>
</dbReference>
<evidence type="ECO:0000313" key="4">
    <source>
        <dbReference type="EMBL" id="KAL0479353.1"/>
    </source>
</evidence>
<keyword evidence="5" id="KW-1185">Reference proteome</keyword>
<name>A0AAW2YQY8_9EUKA</name>
<reference evidence="4 5" key="1">
    <citation type="submission" date="2024-03" db="EMBL/GenBank/DDBJ databases">
        <title>The Acrasis kona genome and developmental transcriptomes reveal deep origins of eukaryotic multicellular pathways.</title>
        <authorList>
            <person name="Sheikh S."/>
            <person name="Fu C.-J."/>
            <person name="Brown M.W."/>
            <person name="Baldauf S.L."/>
        </authorList>
    </citation>
    <scope>NUCLEOTIDE SEQUENCE [LARGE SCALE GENOMIC DNA]</scope>
    <source>
        <strain evidence="4 5">ATCC MYA-3509</strain>
    </source>
</reference>
<evidence type="ECO:0000256" key="2">
    <source>
        <dbReference type="ARBA" id="ARBA00023242"/>
    </source>
</evidence>
<protein>
    <recommendedName>
        <fullName evidence="6">Basic immunoglobulin-like variable motif-containing protein</fullName>
    </recommendedName>
</protein>
<feature type="region of interest" description="Disordered" evidence="3">
    <location>
        <begin position="35"/>
        <end position="87"/>
    </location>
</feature>
<dbReference type="AlphaFoldDB" id="A0AAW2YQY8"/>
<proteinExistence type="predicted"/>
<organism evidence="4 5">
    <name type="scientific">Acrasis kona</name>
    <dbReference type="NCBI Taxonomy" id="1008807"/>
    <lineage>
        <taxon>Eukaryota</taxon>
        <taxon>Discoba</taxon>
        <taxon>Heterolobosea</taxon>
        <taxon>Tetramitia</taxon>
        <taxon>Eutetramitia</taxon>
        <taxon>Acrasidae</taxon>
        <taxon>Acrasis</taxon>
    </lineage>
</organism>
<accession>A0AAW2YQY8</accession>
<evidence type="ECO:0000256" key="1">
    <source>
        <dbReference type="ARBA" id="ARBA00004123"/>
    </source>
</evidence>
<dbReference type="GO" id="GO:0005634">
    <property type="term" value="C:nucleus"/>
    <property type="evidence" value="ECO:0007669"/>
    <property type="project" value="UniProtKB-SubCell"/>
</dbReference>
<keyword evidence="2" id="KW-0539">Nucleus</keyword>
<evidence type="ECO:0008006" key="6">
    <source>
        <dbReference type="Google" id="ProtNLM"/>
    </source>
</evidence>
<evidence type="ECO:0000313" key="5">
    <source>
        <dbReference type="Proteomes" id="UP001431209"/>
    </source>
</evidence>
<evidence type="ECO:0000256" key="3">
    <source>
        <dbReference type="SAM" id="MobiDB-lite"/>
    </source>
</evidence>
<sequence>MEKSHLPILFSLTIGFALGYIFKRPPQIDIPQKSEKSLVEDFDSQEDELSYDQDNYITPEGIVVPKKKDKKPPGDKTLNSKRKPRSVEDVLKESGKEELLSDPEKCKQFGEELSNILLQRKHLDYKRWLCISRSQYRFSCGISSLTGVWNYLFSTLGNGNLPPLSQEEVLSILGFDKPYADIRFGPFTGNGTVIGWFNELCKHFNVEGQAGYFWKVHQPAKTFGMNDEKAKKLLREGLQDQNKAFIYHCHNHYMVPIGFEDSPLNPEHAYITIDDSEFSNQEKINLNASVMDNDEAEDADVMNNKGVRTWIMVGDTSKTNKAIHCIKFEDIAKDLHSTGAEYYNIRHLEYGTLNRKKPVAGNINCIMVFSKTGGDVTRTPIRKKKIKKSLRKVAKETADELENFVVEK</sequence>
<dbReference type="PANTHER" id="PTHR16171:SF12">
    <property type="entry name" value="BASIC IMMUNOGLOBULIN-LIKE VARIABLE MOTIF-CONTAINING PROTEIN"/>
    <property type="match status" value="1"/>
</dbReference>
<feature type="compositionally biased region" description="Acidic residues" evidence="3">
    <location>
        <begin position="40"/>
        <end position="51"/>
    </location>
</feature>
<dbReference type="Proteomes" id="UP001431209">
    <property type="component" value="Unassembled WGS sequence"/>
</dbReference>
<comment type="subcellular location">
    <subcellularLocation>
        <location evidence="1">Nucleus</location>
    </subcellularLocation>
</comment>
<comment type="caution">
    <text evidence="4">The sequence shown here is derived from an EMBL/GenBank/DDBJ whole genome shotgun (WGS) entry which is preliminary data.</text>
</comment>
<dbReference type="PANTHER" id="PTHR16171">
    <property type="entry name" value="DNA REPAIR PROTEIN COMPLEMENTING XP-G CELLS-RELATED"/>
    <property type="match status" value="1"/>
</dbReference>
<gene>
    <name evidence="4" type="ORF">AKO1_015402</name>
</gene>